<evidence type="ECO:0000256" key="1">
    <source>
        <dbReference type="SAM" id="MobiDB-lite"/>
    </source>
</evidence>
<dbReference type="VEuPathDB" id="TriTrypDB:TRSC58_03818"/>
<dbReference type="Proteomes" id="UP000283634">
    <property type="component" value="Unassembled WGS sequence"/>
</dbReference>
<dbReference type="PANTHER" id="PTHR10663">
    <property type="entry name" value="GUANYL-NUCLEOTIDE EXCHANGE FACTOR"/>
    <property type="match status" value="1"/>
</dbReference>
<dbReference type="InterPro" id="IPR023394">
    <property type="entry name" value="Sec7_C_sf"/>
</dbReference>
<dbReference type="SMART" id="SM00222">
    <property type="entry name" value="Sec7"/>
    <property type="match status" value="1"/>
</dbReference>
<dbReference type="GO" id="GO:0016192">
    <property type="term" value="P:vesicle-mediated transport"/>
    <property type="evidence" value="ECO:0007669"/>
    <property type="project" value="UniProtKB-ARBA"/>
</dbReference>
<dbReference type="InterPro" id="IPR000904">
    <property type="entry name" value="Sec7_dom"/>
</dbReference>
<comment type="caution">
    <text evidence="3">The sequence shown here is derived from an EMBL/GenBank/DDBJ whole genome shotgun (WGS) entry which is preliminary data.</text>
</comment>
<keyword evidence="4" id="KW-1185">Reference proteome</keyword>
<dbReference type="PROSITE" id="PS50190">
    <property type="entry name" value="SEC7"/>
    <property type="match status" value="1"/>
</dbReference>
<name>A0A3R7KJB6_TRYRA</name>
<sequence length="1031" mass="114284">MQRASPKLAADLENRTTFLVQLRSLLTQAQNIVRRSQKCKLQDLQVGLEVWVREVGEVGTPHPSICAPTPGGSVAPSHDRDPLQSSSPDVTGGIDDSNKNTGSGRSPLTPPQLASVLTSVTAPPSARSLCGDALSSTVDMGNSASNKMLHGSVSASFALSSDFETRNLEDFAEFLGMFFSSGLQEIMKLRSVGRNAARLVIVRCFSIIACSLQQVLHQVYGEPREAEELLSKVNGEDNGVSSAYSFIPFSRDIRIATNAVMKCIELLTSPMDVLSMRFAAQVCVDVLKQLRQCVTFFVYRALCEEMRRLRMMRADASDPDDPSLDAAKLQQGAKRRAQELRLQMGPSLLASVEHLMSLVCSSVRYLMSVASRKDDVSSPEERGLKKDVCANVFALVQWVTPTSWLNRCRRQPLSGGIGGREQEPDVAAERSLRIGFPQSESFPDWDGMETTHLLCYRMACCVMDAVFPVAFSPEYIACVAEYCGDQNEGQLMAVRVLNDTVKNLMETDMEEFRHVLGCSAWRKRIAEGILNCLVSLEPAVLEAGLDTLQRIIVGCPECVGSEVGFVYTGGVFGLLESDSTPHRMRRLLLRHVISTFFTPMKDVEQPSLLLRLYQRFDLNVRWHQLNVVQQAIATLSKTVRCAAPEDFADEKETKSDNQEPIVPQKSPPFIALQGLSWAVELLSRHISRDGGGAGGKTYPRIENRDRKLEEQRAVDVFNSSPLKGIKKLFDVADDEMNPTGYKNVAEKNWAHQHIPLPASHATDTKVHRIAQFLMETPSLNPESVAEFLSSPVVLPLQVCRAFMETLPVAGKSLVDAMRILFTLVQLPKEGQRIERLLEFFCSAYFKANSVEGVDAEMFPFKTENACFIVGVAVIMLNTNLHNPHVASARMTDSSFYAQLKGCNEGKDFPEHFTKSIFHEVHLRSLSSMKGFWSAGMSSGVRYATVPFPGKMDSFFFLVKSAVNWHLMSCGSVSSARPVSWCTATVVVTSTWMRRRRCVGVASRRICFLAHGLRCAPSLVLLCMEPKCQRRP</sequence>
<feature type="region of interest" description="Disordered" evidence="1">
    <location>
        <begin position="62"/>
        <end position="111"/>
    </location>
</feature>
<evidence type="ECO:0000313" key="4">
    <source>
        <dbReference type="Proteomes" id="UP000283634"/>
    </source>
</evidence>
<organism evidence="3 4">
    <name type="scientific">Trypanosoma rangeli</name>
    <dbReference type="NCBI Taxonomy" id="5698"/>
    <lineage>
        <taxon>Eukaryota</taxon>
        <taxon>Discoba</taxon>
        <taxon>Euglenozoa</taxon>
        <taxon>Kinetoplastea</taxon>
        <taxon>Metakinetoplastina</taxon>
        <taxon>Trypanosomatida</taxon>
        <taxon>Trypanosomatidae</taxon>
        <taxon>Trypanosoma</taxon>
        <taxon>Herpetosoma</taxon>
    </lineage>
</organism>
<protein>
    <submittedName>
        <fullName evidence="3">Putative brefeldin A-inhibited guanine nucleotide-exchange protein 2</fullName>
    </submittedName>
</protein>
<dbReference type="EMBL" id="MKGL01000061">
    <property type="protein sequence ID" value="RNF08691.1"/>
    <property type="molecule type" value="Genomic_DNA"/>
</dbReference>
<reference evidence="3 4" key="1">
    <citation type="journal article" date="2018" name="BMC Genomics">
        <title>Genomic comparison of Trypanosoma conorhini and Trypanosoma rangeli to Trypanosoma cruzi strains of high and low virulence.</title>
        <authorList>
            <person name="Bradwell K.R."/>
            <person name="Koparde V.N."/>
            <person name="Matveyev A.V."/>
            <person name="Serrano M.G."/>
            <person name="Alves J.M."/>
            <person name="Parikh H."/>
            <person name="Huang B."/>
            <person name="Lee V."/>
            <person name="Espinosa-Alvarez O."/>
            <person name="Ortiz P.A."/>
            <person name="Costa-Martins A.G."/>
            <person name="Teixeira M.M."/>
            <person name="Buck G.A."/>
        </authorList>
    </citation>
    <scope>NUCLEOTIDE SEQUENCE [LARGE SCALE GENOMIC DNA]</scope>
    <source>
        <strain evidence="3 4">AM80</strain>
    </source>
</reference>
<dbReference type="AlphaFoldDB" id="A0A3R7KJB6"/>
<evidence type="ECO:0000259" key="2">
    <source>
        <dbReference type="PROSITE" id="PS50190"/>
    </source>
</evidence>
<feature type="domain" description="SEC7" evidence="2">
    <location>
        <begin position="697"/>
        <end position="923"/>
    </location>
</feature>
<dbReference type="GO" id="GO:0005737">
    <property type="term" value="C:cytoplasm"/>
    <property type="evidence" value="ECO:0007669"/>
    <property type="project" value="UniProtKB-ARBA"/>
</dbReference>
<dbReference type="SUPFAM" id="SSF48425">
    <property type="entry name" value="Sec7 domain"/>
    <property type="match status" value="1"/>
</dbReference>
<dbReference type="Gene3D" id="1.10.1000.11">
    <property type="entry name" value="Arf Nucleotide-binding Site Opener,domain 2"/>
    <property type="match status" value="1"/>
</dbReference>
<evidence type="ECO:0000313" key="3">
    <source>
        <dbReference type="EMBL" id="RNF08691.1"/>
    </source>
</evidence>
<dbReference type="GO" id="GO:0012505">
    <property type="term" value="C:endomembrane system"/>
    <property type="evidence" value="ECO:0007669"/>
    <property type="project" value="UniProtKB-ARBA"/>
</dbReference>
<dbReference type="GO" id="GO:0032012">
    <property type="term" value="P:regulation of ARF protein signal transduction"/>
    <property type="evidence" value="ECO:0007669"/>
    <property type="project" value="InterPro"/>
</dbReference>
<dbReference type="GeneID" id="40326557"/>
<dbReference type="GO" id="GO:0005085">
    <property type="term" value="F:guanyl-nucleotide exchange factor activity"/>
    <property type="evidence" value="ECO:0007669"/>
    <property type="project" value="InterPro"/>
</dbReference>
<dbReference type="InterPro" id="IPR035999">
    <property type="entry name" value="Sec7_dom_sf"/>
</dbReference>
<proteinExistence type="predicted"/>
<dbReference type="OrthoDB" id="10258608at2759"/>
<dbReference type="RefSeq" id="XP_029240545.1">
    <property type="nucleotide sequence ID" value="XM_029379623.1"/>
</dbReference>
<dbReference type="PANTHER" id="PTHR10663:SF388">
    <property type="entry name" value="GOLGI-SPECIFIC BREFELDIN A-RESISTANCE GUANINE NUCLEOTIDE EXCHANGE FACTOR 1"/>
    <property type="match status" value="1"/>
</dbReference>
<gene>
    <name evidence="3" type="ORF">TraAM80_02624</name>
</gene>
<dbReference type="Gene3D" id="1.10.220.20">
    <property type="match status" value="1"/>
</dbReference>
<accession>A0A3R7KJB6</accession>
<dbReference type="Pfam" id="PF01369">
    <property type="entry name" value="Sec7"/>
    <property type="match status" value="1"/>
</dbReference>